<name>A0ABY5HPM5_9GAMM</name>
<comment type="similarity">
    <text evidence="1">Belongs to the sigma-70 factor family. ECF subfamily.</text>
</comment>
<keyword evidence="3" id="KW-0731">Sigma factor</keyword>
<dbReference type="InterPro" id="IPR013249">
    <property type="entry name" value="RNA_pol_sigma70_r4_t2"/>
</dbReference>
<keyword evidence="2" id="KW-0805">Transcription regulation</keyword>
<evidence type="ECO:0000256" key="3">
    <source>
        <dbReference type="ARBA" id="ARBA00023082"/>
    </source>
</evidence>
<evidence type="ECO:0000256" key="2">
    <source>
        <dbReference type="ARBA" id="ARBA00023015"/>
    </source>
</evidence>
<dbReference type="InterPro" id="IPR036388">
    <property type="entry name" value="WH-like_DNA-bd_sf"/>
</dbReference>
<dbReference type="InterPro" id="IPR000838">
    <property type="entry name" value="RNA_pol_sigma70_ECF_CS"/>
</dbReference>
<dbReference type="Gene3D" id="1.10.10.10">
    <property type="entry name" value="Winged helix-like DNA-binding domain superfamily/Winged helix DNA-binding domain"/>
    <property type="match status" value="1"/>
</dbReference>
<dbReference type="SUPFAM" id="SSF88946">
    <property type="entry name" value="Sigma2 domain of RNA polymerase sigma factors"/>
    <property type="match status" value="1"/>
</dbReference>
<feature type="domain" description="PhyR sigma2" evidence="7">
    <location>
        <begin position="7"/>
        <end position="60"/>
    </location>
</feature>
<dbReference type="Gene3D" id="1.10.1740.10">
    <property type="match status" value="1"/>
</dbReference>
<dbReference type="NCBIfam" id="TIGR02937">
    <property type="entry name" value="sigma70-ECF"/>
    <property type="match status" value="1"/>
</dbReference>
<dbReference type="Proteomes" id="UP001058461">
    <property type="component" value="Chromosome"/>
</dbReference>
<dbReference type="InterPro" id="IPR039425">
    <property type="entry name" value="RNA_pol_sigma-70-like"/>
</dbReference>
<dbReference type="InterPro" id="IPR053866">
    <property type="entry name" value="PhyR_sigma2"/>
</dbReference>
<dbReference type="PANTHER" id="PTHR43133:SF25">
    <property type="entry name" value="RNA POLYMERASE SIGMA FACTOR RFAY-RELATED"/>
    <property type="match status" value="1"/>
</dbReference>
<keyword evidence="4" id="KW-0238">DNA-binding</keyword>
<dbReference type="CDD" id="cd06171">
    <property type="entry name" value="Sigma70_r4"/>
    <property type="match status" value="1"/>
</dbReference>
<dbReference type="Pfam" id="PF08281">
    <property type="entry name" value="Sigma70_r4_2"/>
    <property type="match status" value="1"/>
</dbReference>
<accession>A0ABY5HPM5</accession>
<dbReference type="InterPro" id="IPR013324">
    <property type="entry name" value="RNA_pol_sigma_r3/r4-like"/>
</dbReference>
<evidence type="ECO:0000313" key="9">
    <source>
        <dbReference type="Proteomes" id="UP001058461"/>
    </source>
</evidence>
<dbReference type="RefSeq" id="WP_255856109.1">
    <property type="nucleotide sequence ID" value="NZ_CP073347.1"/>
</dbReference>
<gene>
    <name evidence="8" type="ORF">KDW95_09890</name>
</gene>
<evidence type="ECO:0000256" key="4">
    <source>
        <dbReference type="ARBA" id="ARBA00023125"/>
    </source>
</evidence>
<dbReference type="InterPro" id="IPR014284">
    <property type="entry name" value="RNA_pol_sigma-70_dom"/>
</dbReference>
<protein>
    <submittedName>
        <fullName evidence="8">RNA polymerase sigma factor</fullName>
    </submittedName>
</protein>
<feature type="domain" description="RNA polymerase sigma factor 70 region 4 type 2" evidence="6">
    <location>
        <begin position="99"/>
        <end position="149"/>
    </location>
</feature>
<dbReference type="InterPro" id="IPR013325">
    <property type="entry name" value="RNA_pol_sigma_r2"/>
</dbReference>
<organism evidence="8 9">
    <name type="scientific">Marinobacterium rhizophilum</name>
    <dbReference type="NCBI Taxonomy" id="420402"/>
    <lineage>
        <taxon>Bacteria</taxon>
        <taxon>Pseudomonadati</taxon>
        <taxon>Pseudomonadota</taxon>
        <taxon>Gammaproteobacteria</taxon>
        <taxon>Oceanospirillales</taxon>
        <taxon>Oceanospirillaceae</taxon>
        <taxon>Marinobacterium</taxon>
    </lineage>
</organism>
<keyword evidence="9" id="KW-1185">Reference proteome</keyword>
<proteinExistence type="inferred from homology"/>
<evidence type="ECO:0000259" key="6">
    <source>
        <dbReference type="Pfam" id="PF08281"/>
    </source>
</evidence>
<evidence type="ECO:0000259" key="7">
    <source>
        <dbReference type="Pfam" id="PF22029"/>
    </source>
</evidence>
<evidence type="ECO:0000313" key="8">
    <source>
        <dbReference type="EMBL" id="UTW13919.1"/>
    </source>
</evidence>
<evidence type="ECO:0000256" key="1">
    <source>
        <dbReference type="ARBA" id="ARBA00010641"/>
    </source>
</evidence>
<keyword evidence="5" id="KW-0804">Transcription</keyword>
<evidence type="ECO:0000256" key="5">
    <source>
        <dbReference type="ARBA" id="ARBA00023163"/>
    </source>
</evidence>
<dbReference type="EMBL" id="CP073347">
    <property type="protein sequence ID" value="UTW13919.1"/>
    <property type="molecule type" value="Genomic_DNA"/>
</dbReference>
<sequence length="165" mass="19033">MNKNDLVDHLPDLRRYARSLLYTPSDAEDLVQETLLSALSNLPLWLRRNKHRAWLFSIMHNNFVNQVQQGKTREKHFPSLVTLYGDPIETPACDVSPGLHRALQCLSVDDRSLLLLVAQAGFSYAQVAHILELPQGTVMSRLHRARHKLRSLLEQADNNRYREQQ</sequence>
<dbReference type="SUPFAM" id="SSF88659">
    <property type="entry name" value="Sigma3 and sigma4 domains of RNA polymerase sigma factors"/>
    <property type="match status" value="1"/>
</dbReference>
<dbReference type="Pfam" id="PF22029">
    <property type="entry name" value="PhyR_sigma2"/>
    <property type="match status" value="1"/>
</dbReference>
<dbReference type="PANTHER" id="PTHR43133">
    <property type="entry name" value="RNA POLYMERASE ECF-TYPE SIGMA FACTO"/>
    <property type="match status" value="1"/>
</dbReference>
<dbReference type="PROSITE" id="PS01063">
    <property type="entry name" value="SIGMA70_ECF"/>
    <property type="match status" value="1"/>
</dbReference>
<reference evidence="8" key="1">
    <citation type="submission" date="2021-04" db="EMBL/GenBank/DDBJ databases">
        <title>Oceanospirillales bacteria with DddD are important DMSP degraders in coastal seawater.</title>
        <authorList>
            <person name="Liu J."/>
        </authorList>
    </citation>
    <scope>NUCLEOTIDE SEQUENCE</scope>
    <source>
        <strain evidence="8">D13-1</strain>
    </source>
</reference>